<feature type="transmembrane region" description="Helical" evidence="1">
    <location>
        <begin position="358"/>
        <end position="378"/>
    </location>
</feature>
<proteinExistence type="predicted"/>
<feature type="transmembrane region" description="Helical" evidence="1">
    <location>
        <begin position="266"/>
        <end position="287"/>
    </location>
</feature>
<sequence length="431" mass="49060">MLDWWYNFLPQILQDSWIGSVKLTGAQLDEYFSLYKHKNNLLNVDFLDAYLPSQPNLLCALTIFGLVSAVLFIVFLISCVAKRLGACGASYFSDEKPAKSSYRFMAIYFSLGICWLILFVTTLVLALCLLDFGSKNIGSPSAVLETTDELTKRGLQTHSELERHVLVGLNKVTIQDDGSHHHHQQPLSSVSENHLLHKYNDIRELGYEFKPLDRDSENFLKYFGFLILLMFYTITLIIAGLAALIGIREQLLIYHPMDRTTHSDRAGRTLVTIAFLMFAVSPLVNFFSSVLLLHTHAHTSICPYEQTLSQNSNIEDYINENYNFFEAVSLVDFLGDLSTERVDINIANCGEYIRPMQGIWSCLLVLSWMSIPAIFFLIQLSKYFLKKNGGRKPTSMDFTNWNHPANLDAYSSVPDSKSSPYTFGTFVYQKY</sequence>
<feature type="transmembrane region" description="Helical" evidence="1">
    <location>
        <begin position="102"/>
        <end position="127"/>
    </location>
</feature>
<feature type="transmembrane region" description="Helical" evidence="1">
    <location>
        <begin position="55"/>
        <end position="81"/>
    </location>
</feature>
<keyword evidence="1" id="KW-0812">Transmembrane</keyword>
<protein>
    <submittedName>
        <fullName evidence="3">Uncharacterized protein</fullName>
    </submittedName>
</protein>
<keyword evidence="1" id="KW-0472">Membrane</keyword>
<name>A0A915CX09_9BILA</name>
<evidence type="ECO:0000313" key="2">
    <source>
        <dbReference type="Proteomes" id="UP000887574"/>
    </source>
</evidence>
<accession>A0A915CX09</accession>
<reference evidence="3" key="1">
    <citation type="submission" date="2022-11" db="UniProtKB">
        <authorList>
            <consortium name="WormBaseParasite"/>
        </authorList>
    </citation>
    <scope>IDENTIFICATION</scope>
</reference>
<dbReference type="WBParaSite" id="jg1323">
    <property type="protein sequence ID" value="jg1323"/>
    <property type="gene ID" value="jg1323"/>
</dbReference>
<keyword evidence="2" id="KW-1185">Reference proteome</keyword>
<evidence type="ECO:0000313" key="3">
    <source>
        <dbReference type="WBParaSite" id="jg1323"/>
    </source>
</evidence>
<organism evidence="2 3">
    <name type="scientific">Ditylenchus dipsaci</name>
    <dbReference type="NCBI Taxonomy" id="166011"/>
    <lineage>
        <taxon>Eukaryota</taxon>
        <taxon>Metazoa</taxon>
        <taxon>Ecdysozoa</taxon>
        <taxon>Nematoda</taxon>
        <taxon>Chromadorea</taxon>
        <taxon>Rhabditida</taxon>
        <taxon>Tylenchina</taxon>
        <taxon>Tylenchomorpha</taxon>
        <taxon>Sphaerularioidea</taxon>
        <taxon>Anguinidae</taxon>
        <taxon>Anguininae</taxon>
        <taxon>Ditylenchus</taxon>
    </lineage>
</organism>
<keyword evidence="1" id="KW-1133">Transmembrane helix</keyword>
<dbReference type="AlphaFoldDB" id="A0A915CX09"/>
<feature type="transmembrane region" description="Helical" evidence="1">
    <location>
        <begin position="222"/>
        <end position="245"/>
    </location>
</feature>
<dbReference type="Proteomes" id="UP000887574">
    <property type="component" value="Unplaced"/>
</dbReference>
<evidence type="ECO:0000256" key="1">
    <source>
        <dbReference type="SAM" id="Phobius"/>
    </source>
</evidence>